<dbReference type="Gene3D" id="3.40.50.720">
    <property type="entry name" value="NAD(P)-binding Rossmann-like Domain"/>
    <property type="match status" value="1"/>
</dbReference>
<organism evidence="14 15">
    <name type="scientific">Terribacillus saccharophilus</name>
    <dbReference type="NCBI Taxonomy" id="361277"/>
    <lineage>
        <taxon>Bacteria</taxon>
        <taxon>Bacillati</taxon>
        <taxon>Bacillota</taxon>
        <taxon>Bacilli</taxon>
        <taxon>Bacillales</taxon>
        <taxon>Bacillaceae</taxon>
        <taxon>Terribacillus</taxon>
    </lineage>
</organism>
<dbReference type="OrthoDB" id="9800163at2"/>
<dbReference type="InterPro" id="IPR013752">
    <property type="entry name" value="KPA_reductase"/>
</dbReference>
<evidence type="ECO:0000259" key="12">
    <source>
        <dbReference type="Pfam" id="PF02558"/>
    </source>
</evidence>
<dbReference type="InterPro" id="IPR003710">
    <property type="entry name" value="ApbA"/>
</dbReference>
<comment type="function">
    <text evidence="1 11">Catalyzes the NADPH-dependent reduction of ketopantoate into pantoic acid.</text>
</comment>
<dbReference type="Proteomes" id="UP000027980">
    <property type="component" value="Chromosome"/>
</dbReference>
<evidence type="ECO:0000256" key="11">
    <source>
        <dbReference type="RuleBase" id="RU362068"/>
    </source>
</evidence>
<evidence type="ECO:0000313" key="15">
    <source>
        <dbReference type="Proteomes" id="UP000027980"/>
    </source>
</evidence>
<evidence type="ECO:0000256" key="10">
    <source>
        <dbReference type="ARBA" id="ARBA00048793"/>
    </source>
</evidence>
<comment type="similarity">
    <text evidence="3 11">Belongs to the ketopantoate reductase family.</text>
</comment>
<evidence type="ECO:0000256" key="7">
    <source>
        <dbReference type="ARBA" id="ARBA00022857"/>
    </source>
</evidence>
<dbReference type="GO" id="GO:0050661">
    <property type="term" value="F:NADP binding"/>
    <property type="evidence" value="ECO:0007669"/>
    <property type="project" value="TreeGrafter"/>
</dbReference>
<evidence type="ECO:0000256" key="4">
    <source>
        <dbReference type="ARBA" id="ARBA00013014"/>
    </source>
</evidence>
<dbReference type="PANTHER" id="PTHR43765">
    <property type="entry name" value="2-DEHYDROPANTOATE 2-REDUCTASE-RELATED"/>
    <property type="match status" value="1"/>
</dbReference>
<dbReference type="UniPathway" id="UPA00028">
    <property type="reaction ID" value="UER00004"/>
</dbReference>
<feature type="domain" description="Ketopantoate reductase N-terminal" evidence="12">
    <location>
        <begin position="3"/>
        <end position="145"/>
    </location>
</feature>
<evidence type="ECO:0000256" key="6">
    <source>
        <dbReference type="ARBA" id="ARBA00022655"/>
    </source>
</evidence>
<dbReference type="GO" id="GO:0015940">
    <property type="term" value="P:pantothenate biosynthetic process"/>
    <property type="evidence" value="ECO:0007669"/>
    <property type="project" value="UniProtKB-UniPathway"/>
</dbReference>
<feature type="domain" description="Ketopantoate reductase C-terminal" evidence="13">
    <location>
        <begin position="176"/>
        <end position="278"/>
    </location>
</feature>
<comment type="catalytic activity">
    <reaction evidence="10 11">
        <text>(R)-pantoate + NADP(+) = 2-dehydropantoate + NADPH + H(+)</text>
        <dbReference type="Rhea" id="RHEA:16233"/>
        <dbReference type="ChEBI" id="CHEBI:11561"/>
        <dbReference type="ChEBI" id="CHEBI:15378"/>
        <dbReference type="ChEBI" id="CHEBI:15980"/>
        <dbReference type="ChEBI" id="CHEBI:57783"/>
        <dbReference type="ChEBI" id="CHEBI:58349"/>
        <dbReference type="EC" id="1.1.1.169"/>
    </reaction>
</comment>
<keyword evidence="7 11" id="KW-0521">NADP</keyword>
<evidence type="ECO:0000256" key="3">
    <source>
        <dbReference type="ARBA" id="ARBA00007870"/>
    </source>
</evidence>
<dbReference type="Pfam" id="PF02558">
    <property type="entry name" value="ApbA"/>
    <property type="match status" value="1"/>
</dbReference>
<dbReference type="EMBL" id="CP008876">
    <property type="protein sequence ID" value="AIF66274.1"/>
    <property type="molecule type" value="Genomic_DNA"/>
</dbReference>
<name>A0A075LIQ4_9BACI</name>
<dbReference type="SUPFAM" id="SSF48179">
    <property type="entry name" value="6-phosphogluconate dehydrogenase C-terminal domain-like"/>
    <property type="match status" value="1"/>
</dbReference>
<dbReference type="GO" id="GO:0008677">
    <property type="term" value="F:2-dehydropantoate 2-reductase activity"/>
    <property type="evidence" value="ECO:0007669"/>
    <property type="project" value="UniProtKB-EC"/>
</dbReference>
<dbReference type="InterPro" id="IPR013328">
    <property type="entry name" value="6PGD_dom2"/>
</dbReference>
<evidence type="ECO:0000256" key="8">
    <source>
        <dbReference type="ARBA" id="ARBA00023002"/>
    </source>
</evidence>
<evidence type="ECO:0000256" key="2">
    <source>
        <dbReference type="ARBA" id="ARBA00004994"/>
    </source>
</evidence>
<keyword evidence="8 11" id="KW-0560">Oxidoreductase</keyword>
<comment type="pathway">
    <text evidence="2 11">Cofactor biosynthesis; (R)-pantothenate biosynthesis; (R)-pantoate from 3-methyl-2-oxobutanoate: step 2/2.</text>
</comment>
<dbReference type="HOGENOM" id="CLU_031468_0_1_9"/>
<evidence type="ECO:0000256" key="9">
    <source>
        <dbReference type="ARBA" id="ARBA00032024"/>
    </source>
</evidence>
<proteinExistence type="inferred from homology"/>
<dbReference type="KEGG" id="tap:GZ22_06335"/>
<dbReference type="Pfam" id="PF08546">
    <property type="entry name" value="ApbA_C"/>
    <property type="match status" value="1"/>
</dbReference>
<gene>
    <name evidence="14" type="ORF">GZ22_06335</name>
</gene>
<dbReference type="InterPro" id="IPR036291">
    <property type="entry name" value="NAD(P)-bd_dom_sf"/>
</dbReference>
<dbReference type="GO" id="GO:0005737">
    <property type="term" value="C:cytoplasm"/>
    <property type="evidence" value="ECO:0007669"/>
    <property type="project" value="TreeGrafter"/>
</dbReference>
<evidence type="ECO:0000313" key="14">
    <source>
        <dbReference type="EMBL" id="AIF66274.1"/>
    </source>
</evidence>
<dbReference type="InterPro" id="IPR008927">
    <property type="entry name" value="6-PGluconate_DH-like_C_sf"/>
</dbReference>
<dbReference type="GeneID" id="34221338"/>
<dbReference type="EC" id="1.1.1.169" evidence="4 11"/>
<dbReference type="AlphaFoldDB" id="A0A075LIQ4"/>
<dbReference type="InterPro" id="IPR013332">
    <property type="entry name" value="KPR_N"/>
</dbReference>
<protein>
    <recommendedName>
        <fullName evidence="5 11">2-dehydropantoate 2-reductase</fullName>
        <ecNumber evidence="4 11">1.1.1.169</ecNumber>
    </recommendedName>
    <alternativeName>
        <fullName evidence="9 11">Ketopantoate reductase</fullName>
    </alternativeName>
</protein>
<keyword evidence="6 11" id="KW-0566">Pantothenate biosynthesis</keyword>
<accession>A0A075LIQ4</accession>
<dbReference type="PANTHER" id="PTHR43765:SF2">
    <property type="entry name" value="2-DEHYDROPANTOATE 2-REDUCTASE"/>
    <property type="match status" value="1"/>
</dbReference>
<reference evidence="14 15" key="1">
    <citation type="submission" date="2014-07" db="EMBL/GenBank/DDBJ databases">
        <title>Complete genome sequence of a moderately halophilic bacterium Terribacillus aidingensis MP602, isolated from Cryptomeria fortunei in Tianmu mountain in China.</title>
        <authorList>
            <person name="Wang Y."/>
            <person name="Lu P."/>
            <person name="Zhang L."/>
        </authorList>
    </citation>
    <scope>NUCLEOTIDE SEQUENCE [LARGE SCALE GENOMIC DNA]</scope>
    <source>
        <strain evidence="14 15">MP602</strain>
    </source>
</reference>
<dbReference type="RefSeq" id="WP_038559921.1">
    <property type="nucleotide sequence ID" value="NZ_CP008876.1"/>
</dbReference>
<dbReference type="Gene3D" id="1.10.1040.10">
    <property type="entry name" value="N-(1-d-carboxylethyl)-l-norvaline Dehydrogenase, domain 2"/>
    <property type="match status" value="1"/>
</dbReference>
<dbReference type="NCBIfam" id="TIGR00745">
    <property type="entry name" value="apbA_panE"/>
    <property type="match status" value="1"/>
</dbReference>
<evidence type="ECO:0000256" key="5">
    <source>
        <dbReference type="ARBA" id="ARBA00019465"/>
    </source>
</evidence>
<evidence type="ECO:0000259" key="13">
    <source>
        <dbReference type="Pfam" id="PF08546"/>
    </source>
</evidence>
<dbReference type="SUPFAM" id="SSF51735">
    <property type="entry name" value="NAD(P)-binding Rossmann-fold domains"/>
    <property type="match status" value="1"/>
</dbReference>
<sequence length="293" mass="32852">MKINVIGGGAIGLLAAAKLGRFHDVRLLTRTREQSDEITVKGLHLGDEVITVEALPAADWQDLGQPDVWIVCVKQYDLQAIWEKLKLHANAAVVFLQNGMNHTDFLQEEDFNYPIIVGSVEHGALRINSHTVEHTGEAAIRLADLSDHYAKVLVNQLNKPDFPILFEQNWHMMLGTKLIANAVINPLTAIYRVKNGELLEHPAFERIAKVLCKEAADALGLEGVQQWANVRRIINATKANLSSMHRDIQAGRQTEIESISGYVRDHAKQAVPYTDFVYYSILGLTKQQERTYL</sequence>
<evidence type="ECO:0000256" key="1">
    <source>
        <dbReference type="ARBA" id="ARBA00002919"/>
    </source>
</evidence>
<dbReference type="InterPro" id="IPR050838">
    <property type="entry name" value="Ketopantoate_reductase"/>
</dbReference>